<proteinExistence type="predicted"/>
<dbReference type="OrthoDB" id="3534386at2"/>
<dbReference type="AlphaFoldDB" id="A0A371Q9S0"/>
<dbReference type="Pfam" id="PF05331">
    <property type="entry name" value="DUF742"/>
    <property type="match status" value="1"/>
</dbReference>
<protein>
    <submittedName>
        <fullName evidence="1">DUF742 domain-containing protein</fullName>
    </submittedName>
</protein>
<gene>
    <name evidence="1" type="ORF">DY245_04735</name>
</gene>
<dbReference type="Proteomes" id="UP000262477">
    <property type="component" value="Unassembled WGS sequence"/>
</dbReference>
<accession>A0A371Q9S0</accession>
<organism evidence="1 2">
    <name type="scientific">Streptomyces inhibens</name>
    <dbReference type="NCBI Taxonomy" id="2293571"/>
    <lineage>
        <taxon>Bacteria</taxon>
        <taxon>Bacillati</taxon>
        <taxon>Actinomycetota</taxon>
        <taxon>Actinomycetes</taxon>
        <taxon>Kitasatosporales</taxon>
        <taxon>Streptomycetaceae</taxon>
        <taxon>Streptomyces</taxon>
    </lineage>
</organism>
<dbReference type="InterPro" id="IPR007995">
    <property type="entry name" value="DUF742"/>
</dbReference>
<keyword evidence="2" id="KW-1185">Reference proteome</keyword>
<dbReference type="PANTHER" id="PTHR36221">
    <property type="entry name" value="DUF742 DOMAIN-CONTAINING PROTEIN"/>
    <property type="match status" value="1"/>
</dbReference>
<sequence length="128" mass="14163">MTTDDEHEPELTHEAAELVRPYVITNGRDLLDDDRFSLITLVTVAAEPPRTMPLDPEKLRLLELCSGGFLSIAEIAGHTRLPVGVVKILVSDLTQEGYLYSRAPIPSAQLVDRQILEEVLNGLQARFG</sequence>
<reference evidence="1 2" key="1">
    <citation type="submission" date="2018-08" db="EMBL/GenBank/DDBJ databases">
        <title>Streptomyces NEAU-D10 sp. nov., a novel Actinomycete isolated from soil.</title>
        <authorList>
            <person name="Jin L."/>
        </authorList>
    </citation>
    <scope>NUCLEOTIDE SEQUENCE [LARGE SCALE GENOMIC DNA]</scope>
    <source>
        <strain evidence="1 2">NEAU-D10</strain>
    </source>
</reference>
<dbReference type="RefSeq" id="WP_128503797.1">
    <property type="nucleotide sequence ID" value="NZ_QUAC01000028.1"/>
</dbReference>
<dbReference type="EMBL" id="QUAC01000028">
    <property type="protein sequence ID" value="REK91432.1"/>
    <property type="molecule type" value="Genomic_DNA"/>
</dbReference>
<evidence type="ECO:0000313" key="1">
    <source>
        <dbReference type="EMBL" id="REK91432.1"/>
    </source>
</evidence>
<comment type="caution">
    <text evidence="1">The sequence shown here is derived from an EMBL/GenBank/DDBJ whole genome shotgun (WGS) entry which is preliminary data.</text>
</comment>
<dbReference type="PANTHER" id="PTHR36221:SF1">
    <property type="entry name" value="DUF742 DOMAIN-CONTAINING PROTEIN"/>
    <property type="match status" value="1"/>
</dbReference>
<name>A0A371Q9S0_STRIH</name>
<evidence type="ECO:0000313" key="2">
    <source>
        <dbReference type="Proteomes" id="UP000262477"/>
    </source>
</evidence>